<evidence type="ECO:0000256" key="1">
    <source>
        <dbReference type="SAM" id="SignalP"/>
    </source>
</evidence>
<evidence type="ECO:0000259" key="3">
    <source>
        <dbReference type="Pfam" id="PF14534"/>
    </source>
</evidence>
<dbReference type="InterPro" id="IPR011051">
    <property type="entry name" value="RmlC_Cupin_sf"/>
</dbReference>
<evidence type="ECO:0000259" key="2">
    <source>
        <dbReference type="Pfam" id="PF07883"/>
    </source>
</evidence>
<dbReference type="AlphaFoldDB" id="A0A1I2NCD5"/>
<evidence type="ECO:0000313" key="5">
    <source>
        <dbReference type="Proteomes" id="UP000199116"/>
    </source>
</evidence>
<dbReference type="Gene3D" id="2.60.120.10">
    <property type="entry name" value="Jelly Rolls"/>
    <property type="match status" value="1"/>
</dbReference>
<dbReference type="InterPro" id="IPR014710">
    <property type="entry name" value="RmlC-like_jellyroll"/>
</dbReference>
<dbReference type="EMBL" id="FOOH01000020">
    <property type="protein sequence ID" value="SFG01188.1"/>
    <property type="molecule type" value="Genomic_DNA"/>
</dbReference>
<dbReference type="Proteomes" id="UP000199116">
    <property type="component" value="Unassembled WGS sequence"/>
</dbReference>
<reference evidence="5" key="1">
    <citation type="submission" date="2016-10" db="EMBL/GenBank/DDBJ databases">
        <authorList>
            <person name="Varghese N."/>
            <person name="Submissions S."/>
        </authorList>
    </citation>
    <scope>NUCLEOTIDE SEQUENCE [LARGE SCALE GENOMIC DNA]</scope>
    <source>
        <strain evidence="5">DSM 23515</strain>
    </source>
</reference>
<organism evidence="4 5">
    <name type="scientific">Salegentibacter agarivorans</name>
    <dbReference type="NCBI Taxonomy" id="345907"/>
    <lineage>
        <taxon>Bacteria</taxon>
        <taxon>Pseudomonadati</taxon>
        <taxon>Bacteroidota</taxon>
        <taxon>Flavobacteriia</taxon>
        <taxon>Flavobacteriales</taxon>
        <taxon>Flavobacteriaceae</taxon>
        <taxon>Salegentibacter</taxon>
    </lineage>
</organism>
<proteinExistence type="predicted"/>
<dbReference type="SUPFAM" id="SSF54427">
    <property type="entry name" value="NTF2-like"/>
    <property type="match status" value="1"/>
</dbReference>
<feature type="chain" id="PRO_5011693048" evidence="1">
    <location>
        <begin position="24"/>
        <end position="285"/>
    </location>
</feature>
<feature type="domain" description="Cupin type-2" evidence="2">
    <location>
        <begin position="63"/>
        <end position="129"/>
    </location>
</feature>
<dbReference type="Gene3D" id="3.10.450.50">
    <property type="match status" value="1"/>
</dbReference>
<dbReference type="SUPFAM" id="SSF51182">
    <property type="entry name" value="RmlC-like cupins"/>
    <property type="match status" value="1"/>
</dbReference>
<protein>
    <submittedName>
        <fullName evidence="4">Cupin domain protein</fullName>
    </submittedName>
</protein>
<name>A0A1I2NCD5_9FLAO</name>
<gene>
    <name evidence="4" type="ORF">SAMN04488033_12026</name>
</gene>
<dbReference type="InterPro" id="IPR047263">
    <property type="entry name" value="HNL-like_cupin"/>
</dbReference>
<sequence length="285" mass="32753">MKLIKTFYLITMITLFSSQWLMAQPEIFPKGEKAPNVHHTGDVWLNHLAEADENFDFNVVQATMAAGSKLNWHLHPKGQQLYITDGVGYYQEKGKEVQVVKQGDVIKCEPEIEHWHAATPNTPVTYIAISGNAPTKWTDTITAETYNAIKAPELSSSDTEKEIKELSKKKWDWMADKDVEKLEKLFHDKAKFVHMSGSWKKDRELEIIETGSIWYKKAEVHDVAVETFGDDTAVLWNRITLTAHVRGNDVSNEFTVTEFYKKESAHWKLLDLTFSSVRDDHEIQK</sequence>
<dbReference type="PANTHER" id="PTHR43698">
    <property type="entry name" value="RIBD C-TERMINAL DOMAIN CONTAINING PROTEIN"/>
    <property type="match status" value="1"/>
</dbReference>
<dbReference type="InterPro" id="IPR013096">
    <property type="entry name" value="Cupin_2"/>
</dbReference>
<dbReference type="Pfam" id="PF14534">
    <property type="entry name" value="DUF4440"/>
    <property type="match status" value="1"/>
</dbReference>
<dbReference type="Pfam" id="PF07883">
    <property type="entry name" value="Cupin_2"/>
    <property type="match status" value="1"/>
</dbReference>
<dbReference type="PANTHER" id="PTHR43698:SF1">
    <property type="entry name" value="BLL4564 PROTEIN"/>
    <property type="match status" value="1"/>
</dbReference>
<feature type="domain" description="DUF4440" evidence="3">
    <location>
        <begin position="163"/>
        <end position="269"/>
    </location>
</feature>
<dbReference type="CDD" id="cd02233">
    <property type="entry name" value="cupin_HNL-like"/>
    <property type="match status" value="1"/>
</dbReference>
<keyword evidence="1" id="KW-0732">Signal</keyword>
<accession>A0A1I2NCD5</accession>
<dbReference type="InterPro" id="IPR032710">
    <property type="entry name" value="NTF2-like_dom_sf"/>
</dbReference>
<evidence type="ECO:0000313" key="4">
    <source>
        <dbReference type="EMBL" id="SFG01188.1"/>
    </source>
</evidence>
<dbReference type="RefSeq" id="WP_093305585.1">
    <property type="nucleotide sequence ID" value="NZ_FOOH01000020.1"/>
</dbReference>
<keyword evidence="5" id="KW-1185">Reference proteome</keyword>
<feature type="signal peptide" evidence="1">
    <location>
        <begin position="1"/>
        <end position="23"/>
    </location>
</feature>
<dbReference type="InterPro" id="IPR027843">
    <property type="entry name" value="DUF4440"/>
</dbReference>